<dbReference type="eggNOG" id="COG0617">
    <property type="taxonomic scope" value="Bacteria"/>
</dbReference>
<dbReference type="GO" id="GO:0000166">
    <property type="term" value="F:nucleotide binding"/>
    <property type="evidence" value="ECO:0007669"/>
    <property type="project" value="UniProtKB-KW"/>
</dbReference>
<evidence type="ECO:0000256" key="11">
    <source>
        <dbReference type="RuleBase" id="RU003953"/>
    </source>
</evidence>
<name>I7J6D7_9CLOT</name>
<keyword evidence="3" id="KW-0820">tRNA-binding</keyword>
<evidence type="ECO:0000256" key="3">
    <source>
        <dbReference type="ARBA" id="ARBA00022555"/>
    </source>
</evidence>
<dbReference type="PANTHER" id="PTHR47788:SF1">
    <property type="entry name" value="A-ADDING TRNA NUCLEOTIDYLTRANSFERASE"/>
    <property type="match status" value="1"/>
</dbReference>
<keyword evidence="9" id="KW-0460">Magnesium</keyword>
<feature type="domain" description="Poly A polymerase head" evidence="12">
    <location>
        <begin position="25"/>
        <end position="151"/>
    </location>
</feature>
<evidence type="ECO:0000256" key="4">
    <source>
        <dbReference type="ARBA" id="ARBA00022679"/>
    </source>
</evidence>
<dbReference type="SUPFAM" id="SSF81891">
    <property type="entry name" value="Poly A polymerase C-terminal region-like"/>
    <property type="match status" value="1"/>
</dbReference>
<dbReference type="GO" id="GO:0046872">
    <property type="term" value="F:metal ion binding"/>
    <property type="evidence" value="ECO:0007669"/>
    <property type="project" value="UniProtKB-KW"/>
</dbReference>
<dbReference type="SUPFAM" id="SSF81301">
    <property type="entry name" value="Nucleotidyltransferase"/>
    <property type="match status" value="1"/>
</dbReference>
<keyword evidence="4 11" id="KW-0808">Transferase</keyword>
<reference evidence="13 14" key="1">
    <citation type="journal article" date="2011" name="J. Bacteriol.">
        <title>Draft genome sequence of Caloramator australicus strain RC3T, a thermoanaerobe from the Great Artesian Basin of Australia.</title>
        <authorList>
            <person name="Ogg C.D."/>
            <person name="Patel B.K.C."/>
        </authorList>
    </citation>
    <scope>NUCLEOTIDE SEQUENCE [LARGE SCALE GENOMIC DNA]</scope>
    <source>
        <strain evidence="13 14">RC3</strain>
    </source>
</reference>
<dbReference type="InterPro" id="IPR052390">
    <property type="entry name" value="tRNA_nt/polyA_polymerase"/>
</dbReference>
<evidence type="ECO:0000256" key="7">
    <source>
        <dbReference type="ARBA" id="ARBA00022723"/>
    </source>
</evidence>
<dbReference type="EMBL" id="CAKP01000122">
    <property type="protein sequence ID" value="CCJ34412.1"/>
    <property type="molecule type" value="Genomic_DNA"/>
</dbReference>
<gene>
    <name evidence="13" type="ORF">CAAU_2328</name>
</gene>
<dbReference type="PANTHER" id="PTHR47788">
    <property type="entry name" value="POLYA POLYMERASE"/>
    <property type="match status" value="1"/>
</dbReference>
<dbReference type="AlphaFoldDB" id="I7J6D7"/>
<keyword evidence="10 11" id="KW-0694">RNA-binding</keyword>
<evidence type="ECO:0000256" key="9">
    <source>
        <dbReference type="ARBA" id="ARBA00022842"/>
    </source>
</evidence>
<dbReference type="CDD" id="cd05398">
    <property type="entry name" value="NT_ClassII-CCAase"/>
    <property type="match status" value="1"/>
</dbReference>
<protein>
    <submittedName>
        <fullName evidence="13">tRNA nucleotidyltransferase, A-adding</fullName>
        <ecNumber evidence="13">2.7.7.72</ecNumber>
    </submittedName>
</protein>
<evidence type="ECO:0000313" key="13">
    <source>
        <dbReference type="EMBL" id="CCJ34412.1"/>
    </source>
</evidence>
<organism evidence="13 14">
    <name type="scientific">Caloramator australicus RC3</name>
    <dbReference type="NCBI Taxonomy" id="857293"/>
    <lineage>
        <taxon>Bacteria</taxon>
        <taxon>Bacillati</taxon>
        <taxon>Bacillota</taxon>
        <taxon>Clostridia</taxon>
        <taxon>Eubacteriales</taxon>
        <taxon>Clostridiaceae</taxon>
        <taxon>Caloramator</taxon>
    </lineage>
</organism>
<evidence type="ECO:0000256" key="1">
    <source>
        <dbReference type="ARBA" id="ARBA00001946"/>
    </source>
</evidence>
<proteinExistence type="inferred from homology"/>
<keyword evidence="6 13" id="KW-0548">Nucleotidyltransferase</keyword>
<evidence type="ECO:0000256" key="5">
    <source>
        <dbReference type="ARBA" id="ARBA00022694"/>
    </source>
</evidence>
<accession>I7J6D7</accession>
<dbReference type="GO" id="GO:0004810">
    <property type="term" value="F:CCA tRNA nucleotidyltransferase activity"/>
    <property type="evidence" value="ECO:0007669"/>
    <property type="project" value="UniProtKB-EC"/>
</dbReference>
<comment type="caution">
    <text evidence="13">The sequence shown here is derived from an EMBL/GenBank/DDBJ whole genome shotgun (WGS) entry which is preliminary data.</text>
</comment>
<evidence type="ECO:0000256" key="2">
    <source>
        <dbReference type="ARBA" id="ARBA00007265"/>
    </source>
</evidence>
<keyword evidence="8" id="KW-0547">Nucleotide-binding</keyword>
<comment type="similarity">
    <text evidence="2 11">Belongs to the tRNA nucleotidyltransferase/poly(A) polymerase family.</text>
</comment>
<evidence type="ECO:0000256" key="8">
    <source>
        <dbReference type="ARBA" id="ARBA00022741"/>
    </source>
</evidence>
<evidence type="ECO:0000259" key="12">
    <source>
        <dbReference type="Pfam" id="PF01743"/>
    </source>
</evidence>
<keyword evidence="5" id="KW-0819">tRNA processing</keyword>
<dbReference type="STRING" id="857293.CAAU_2328"/>
<dbReference type="Pfam" id="PF01743">
    <property type="entry name" value="PolyA_pol"/>
    <property type="match status" value="1"/>
</dbReference>
<dbReference type="Gene3D" id="1.10.3090.10">
    <property type="entry name" value="cca-adding enzyme, domain 2"/>
    <property type="match status" value="1"/>
</dbReference>
<dbReference type="GO" id="GO:0008033">
    <property type="term" value="P:tRNA processing"/>
    <property type="evidence" value="ECO:0007669"/>
    <property type="project" value="UniProtKB-KW"/>
</dbReference>
<dbReference type="RefSeq" id="WP_008909666.1">
    <property type="nucleotide sequence ID" value="NZ_CAKP01000122.1"/>
</dbReference>
<dbReference type="Proteomes" id="UP000007652">
    <property type="component" value="Unassembled WGS sequence"/>
</dbReference>
<dbReference type="InterPro" id="IPR043519">
    <property type="entry name" value="NT_sf"/>
</dbReference>
<evidence type="ECO:0000313" key="14">
    <source>
        <dbReference type="Proteomes" id="UP000007652"/>
    </source>
</evidence>
<dbReference type="Gene3D" id="3.30.460.10">
    <property type="entry name" value="Beta Polymerase, domain 2"/>
    <property type="match status" value="1"/>
</dbReference>
<sequence length="220" mass="26299">MNINIESDEIISYFKKLFDRYDFKFYLVGGAIRDKILSLEPMDYDFVVEAEEDDYFYILENLSKELNFDFKYHKHYRTAILQYKDKRIDLAMSRREFYPVPASKPIVFPTNIYEDLKRRDFTINSLAYDIKGKILIDPFNGLEDIKEKRIRVLHDLSFRDDPSRIFRGIKYASRFNFNFDKRTFDLIKLALSIGYVNLLPGNRLRNEIIAALQEKILNIL</sequence>
<comment type="cofactor">
    <cofactor evidence="1">
        <name>Mg(2+)</name>
        <dbReference type="ChEBI" id="CHEBI:18420"/>
    </cofactor>
</comment>
<evidence type="ECO:0000256" key="6">
    <source>
        <dbReference type="ARBA" id="ARBA00022695"/>
    </source>
</evidence>
<keyword evidence="7" id="KW-0479">Metal-binding</keyword>
<dbReference type="GO" id="GO:0000049">
    <property type="term" value="F:tRNA binding"/>
    <property type="evidence" value="ECO:0007669"/>
    <property type="project" value="UniProtKB-KW"/>
</dbReference>
<keyword evidence="14" id="KW-1185">Reference proteome</keyword>
<dbReference type="InterPro" id="IPR002646">
    <property type="entry name" value="PolA_pol_head_dom"/>
</dbReference>
<evidence type="ECO:0000256" key="10">
    <source>
        <dbReference type="ARBA" id="ARBA00022884"/>
    </source>
</evidence>
<dbReference type="EC" id="2.7.7.72" evidence="13"/>